<name>A0A076YLV2_9CAUD</name>
<dbReference type="EMBL" id="KM199770">
    <property type="protein sequence ID" value="AIK68320.1"/>
    <property type="molecule type" value="Genomic_DNA"/>
</dbReference>
<evidence type="ECO:0008006" key="4">
    <source>
        <dbReference type="Google" id="ProtNLM"/>
    </source>
</evidence>
<keyword evidence="1" id="KW-1133">Transmembrane helix</keyword>
<evidence type="ECO:0000313" key="2">
    <source>
        <dbReference type="EMBL" id="AIK68320.1"/>
    </source>
</evidence>
<dbReference type="KEGG" id="vg:22109656"/>
<keyword evidence="1" id="KW-0812">Transmembrane</keyword>
<protein>
    <recommendedName>
        <fullName evidence="4">Transmembrane protein</fullName>
    </recommendedName>
</protein>
<keyword evidence="3" id="KW-1185">Reference proteome</keyword>
<accession>A0A076YLV2</accession>
<dbReference type="Proteomes" id="UP000204140">
    <property type="component" value="Segment"/>
</dbReference>
<proteinExistence type="predicted"/>
<sequence length="39" mass="4706">MSDQVITGIVFVIGLIGIFWFIHWFDERQNAKDNYCSWR</sequence>
<dbReference type="RefSeq" id="YP_009099846.1">
    <property type="nucleotide sequence ID" value="NC_025429.1"/>
</dbReference>
<keyword evidence="1" id="KW-0472">Membrane</keyword>
<evidence type="ECO:0000256" key="1">
    <source>
        <dbReference type="SAM" id="Phobius"/>
    </source>
</evidence>
<evidence type="ECO:0000313" key="3">
    <source>
        <dbReference type="Proteomes" id="UP000204140"/>
    </source>
</evidence>
<feature type="transmembrane region" description="Helical" evidence="1">
    <location>
        <begin position="6"/>
        <end position="25"/>
    </location>
</feature>
<reference evidence="2 3" key="1">
    <citation type="submission" date="2014-07" db="EMBL/GenBank/DDBJ databases">
        <title>Isolation and characterization of Rhizobium leguminosarum phages from western Canadian soils and complete genome sequences of rhizobiophages vB_RleS_L338C and vB_RleM_P10VF.</title>
        <authorList>
            <person name="Restrepo-Cordoba M."/>
            <person name="Halmillawewa A.P."/>
            <person name="Perry B."/>
            <person name="Hynes M.F."/>
            <person name="Yost C.K."/>
        </authorList>
    </citation>
    <scope>NUCLEOTIDE SEQUENCE [LARGE SCALE GENOMIC DNA]</scope>
</reference>
<organism evidence="2 3">
    <name type="scientific">Rhizobium phage vB_RleM_P10VF</name>
    <dbReference type="NCBI Taxonomy" id="1527770"/>
    <lineage>
        <taxon>Viruses</taxon>
        <taxon>Duplodnaviria</taxon>
        <taxon>Heunggongvirae</taxon>
        <taxon>Uroviricota</taxon>
        <taxon>Caudoviricetes</taxon>
        <taxon>Pootjesviridae</taxon>
        <taxon>Innesvirus</taxon>
        <taxon>Innesvirus P10VF</taxon>
    </lineage>
</organism>
<dbReference type="GeneID" id="22109656"/>
<gene>
    <name evidence="2" type="ORF">P10VF_107</name>
</gene>